<evidence type="ECO:0000313" key="3">
    <source>
        <dbReference type="EMBL" id="OUP17739.1"/>
    </source>
</evidence>
<proteinExistence type="predicted"/>
<name>A0A1Y4IGP1_PARDI</name>
<evidence type="ECO:0000313" key="4">
    <source>
        <dbReference type="Proteomes" id="UP000195950"/>
    </source>
</evidence>
<evidence type="ECO:0000259" key="2">
    <source>
        <dbReference type="Pfam" id="PF19904"/>
    </source>
</evidence>
<keyword evidence="1" id="KW-1133">Transmembrane helix</keyword>
<dbReference type="AlphaFoldDB" id="A0A1Y4IGP1"/>
<organism evidence="3 4">
    <name type="scientific">Parabacteroides distasonis</name>
    <dbReference type="NCBI Taxonomy" id="823"/>
    <lineage>
        <taxon>Bacteria</taxon>
        <taxon>Pseudomonadati</taxon>
        <taxon>Bacteroidota</taxon>
        <taxon>Bacteroidia</taxon>
        <taxon>Bacteroidales</taxon>
        <taxon>Tannerellaceae</taxon>
        <taxon>Parabacteroides</taxon>
    </lineage>
</organism>
<evidence type="ECO:0000256" key="1">
    <source>
        <dbReference type="SAM" id="Phobius"/>
    </source>
</evidence>
<accession>A0A1Y4IGP1</accession>
<reference evidence="4" key="1">
    <citation type="submission" date="2017-04" db="EMBL/GenBank/DDBJ databases">
        <title>Function of individual gut microbiota members based on whole genome sequencing of pure cultures obtained from chicken caecum.</title>
        <authorList>
            <person name="Medvecky M."/>
            <person name="Cejkova D."/>
            <person name="Polansky O."/>
            <person name="Karasova D."/>
            <person name="Kubasova T."/>
            <person name="Cizek A."/>
            <person name="Rychlik I."/>
        </authorList>
    </citation>
    <scope>NUCLEOTIDE SEQUENCE [LARGE SCALE GENOMIC DNA]</scope>
    <source>
        <strain evidence="4">An199</strain>
    </source>
</reference>
<sequence>MNKLIKVILFLIVGMVQAFAWGGLRGDTLAKELDEAVLNRSFYLQQREQRITQLKDMFLLSKISLWQEYEINHQLYEEFKKIQQDSAIYYIKRNMEIASFMKDTARIYTSRLRLATLYAFSGMYRESESLLRSIDRELLSKEQKQDFYEAYYSFFSYYSTNLDSFEYRKQLDLYKDSLLSVLDTASYRYKINLAQKYLAHGQARSAEKVLIPLLEKEERYNPNFAMITYLLGDVYDMDGRIDLARDYYTLSVIADIKRAFLDSGSIQKLALNYYESGDLSNALKYAQLAIEGAVTCNIQFRMNEISKFYPIINASYQTQEAQGKRQLMTYFLLISLLTLFLILSLAYVYRQMRKISAIREELVNTNACLVKLNGEISETNNLLQERNIQLSESNHIKEEYIAHFLDLCSTYINKLEDYQKSLQKKAMNKQLDELFKMLRSTRMVENEVEALYVNFDRIFLGLYPTFVKDFNALLQPEERIVLKSEDLLNKELRIFALMRLGVTDSVRIAAFLRCSLSTIYNYRTKVRNKALVPRDEFEGWVMRIGVNRNPL</sequence>
<dbReference type="SUPFAM" id="SSF48452">
    <property type="entry name" value="TPR-like"/>
    <property type="match status" value="1"/>
</dbReference>
<dbReference type="InterPro" id="IPR045957">
    <property type="entry name" value="DUF6377"/>
</dbReference>
<keyword evidence="1" id="KW-0472">Membrane</keyword>
<dbReference type="Proteomes" id="UP000195950">
    <property type="component" value="Unassembled WGS sequence"/>
</dbReference>
<gene>
    <name evidence="3" type="ORF">B5F32_13785</name>
</gene>
<comment type="caution">
    <text evidence="3">The sequence shown here is derived from an EMBL/GenBank/DDBJ whole genome shotgun (WGS) entry which is preliminary data.</text>
</comment>
<dbReference type="InterPro" id="IPR011990">
    <property type="entry name" value="TPR-like_helical_dom_sf"/>
</dbReference>
<dbReference type="EMBL" id="NFJX01000012">
    <property type="protein sequence ID" value="OUP17739.1"/>
    <property type="molecule type" value="Genomic_DNA"/>
</dbReference>
<feature type="domain" description="DUF6377" evidence="2">
    <location>
        <begin position="255"/>
        <end position="509"/>
    </location>
</feature>
<keyword evidence="1" id="KW-0812">Transmembrane</keyword>
<feature type="transmembrane region" description="Helical" evidence="1">
    <location>
        <begin position="327"/>
        <end position="349"/>
    </location>
</feature>
<dbReference type="Pfam" id="PF19904">
    <property type="entry name" value="DUF6377"/>
    <property type="match status" value="1"/>
</dbReference>
<protein>
    <recommendedName>
        <fullName evidence="2">DUF6377 domain-containing protein</fullName>
    </recommendedName>
</protein>
<dbReference type="RefSeq" id="WP_087345355.1">
    <property type="nucleotide sequence ID" value="NZ_NFJX01000012.1"/>
</dbReference>
<dbReference type="Gene3D" id="1.25.40.10">
    <property type="entry name" value="Tetratricopeptide repeat domain"/>
    <property type="match status" value="1"/>
</dbReference>